<dbReference type="PANTHER" id="PTHR45527:SF1">
    <property type="entry name" value="FATTY ACID SYNTHASE"/>
    <property type="match status" value="1"/>
</dbReference>
<dbReference type="Pfam" id="PF00668">
    <property type="entry name" value="Condensation"/>
    <property type="match status" value="1"/>
</dbReference>
<keyword evidence="7" id="KW-1185">Reference proteome</keyword>
<dbReference type="InterPro" id="IPR000873">
    <property type="entry name" value="AMP-dep_synth/lig_dom"/>
</dbReference>
<reference evidence="6 7" key="1">
    <citation type="submission" date="2024-09" db="EMBL/GenBank/DDBJ databases">
        <title>Rethinking Asexuality: The Enigmatic Case of Functional Sexual Genes in Lepraria (Stereocaulaceae).</title>
        <authorList>
            <person name="Doellman M."/>
            <person name="Sun Y."/>
            <person name="Barcenas-Pena A."/>
            <person name="Lumbsch H.T."/>
            <person name="Grewe F."/>
        </authorList>
    </citation>
    <scope>NUCLEOTIDE SEQUENCE [LARGE SCALE GENOMIC DNA]</scope>
    <source>
        <strain evidence="6 7">Grewe 0041</strain>
    </source>
</reference>
<dbReference type="InterPro" id="IPR023213">
    <property type="entry name" value="CAT-like_dom_sf"/>
</dbReference>
<dbReference type="InterPro" id="IPR013120">
    <property type="entry name" value="FAR_NAD-bd"/>
</dbReference>
<organism evidence="6 7">
    <name type="scientific">Lepraria finkii</name>
    <dbReference type="NCBI Taxonomy" id="1340010"/>
    <lineage>
        <taxon>Eukaryota</taxon>
        <taxon>Fungi</taxon>
        <taxon>Dikarya</taxon>
        <taxon>Ascomycota</taxon>
        <taxon>Pezizomycotina</taxon>
        <taxon>Lecanoromycetes</taxon>
        <taxon>OSLEUM clade</taxon>
        <taxon>Lecanoromycetidae</taxon>
        <taxon>Lecanorales</taxon>
        <taxon>Lecanorineae</taxon>
        <taxon>Stereocaulaceae</taxon>
        <taxon>Lepraria</taxon>
    </lineage>
</organism>
<dbReference type="EMBL" id="JBHFEH010000044">
    <property type="protein sequence ID" value="KAL2050650.1"/>
    <property type="molecule type" value="Genomic_DNA"/>
</dbReference>
<evidence type="ECO:0000256" key="4">
    <source>
        <dbReference type="SAM" id="MobiDB-lite"/>
    </source>
</evidence>
<feature type="compositionally biased region" description="Polar residues" evidence="4">
    <location>
        <begin position="83"/>
        <end position="95"/>
    </location>
</feature>
<dbReference type="InterPro" id="IPR020806">
    <property type="entry name" value="PKS_PP-bd"/>
</dbReference>
<dbReference type="InterPro" id="IPR010071">
    <property type="entry name" value="AA_adenyl_dom"/>
</dbReference>
<dbReference type="CDD" id="cd19532">
    <property type="entry name" value="C_PKS-NRPS"/>
    <property type="match status" value="1"/>
</dbReference>
<evidence type="ECO:0000259" key="5">
    <source>
        <dbReference type="PROSITE" id="PS50075"/>
    </source>
</evidence>
<feature type="domain" description="Carrier" evidence="5">
    <location>
        <begin position="1037"/>
        <end position="1115"/>
    </location>
</feature>
<evidence type="ECO:0000313" key="7">
    <source>
        <dbReference type="Proteomes" id="UP001590951"/>
    </source>
</evidence>
<dbReference type="SUPFAM" id="SSF52777">
    <property type="entry name" value="CoA-dependent acyltransferases"/>
    <property type="match status" value="2"/>
</dbReference>
<dbReference type="Proteomes" id="UP001590951">
    <property type="component" value="Unassembled WGS sequence"/>
</dbReference>
<gene>
    <name evidence="6" type="ORF">ABVK25_009036</name>
</gene>
<dbReference type="InterPro" id="IPR036291">
    <property type="entry name" value="NAD(P)-bd_dom_sf"/>
</dbReference>
<sequence>MKKLSKELLAKIGTGEVASQKSVMIPSQSQSLPPPKPRSADTGSSSVSEYESTPGLSTPSGGHTPDSSIKQISLKSVPHKCITDSTKPSTVSTGHVSPATEPPSRTFLKSEPISLGQSRFWFLRLLVEDQTTFNVTFYYRMTGNLRVGDLERAIRVVTARHEALRTCFIGDENEADQASQSILASSPIKLERRRINSVEEVEAEYNRLQAHEFDLASGNLLRLVLLTLSPSSHYLLVNYHHIIMDGVSFQVLISDLEKVYNGQALGTPPLQYPDFSVAQRQALEKGEMSDELRYWQGVFLAGEQPPILPLLPMARTSSRVAMTHYEVHQVDTRLEPALLTRIKSVSKAQRYQRFADAIVEARNTAYAALENSRLPFDVLLKELNVARSSSYSPFFQTFFDYRQTSREKQTWCNCQFDLQEAHPGRTAYDISLDVTDNATDAHVVLRVQKGIYDLTAANLLLETYMHFINVLSRDVSLSLKDTPLFSEKQLAPAVEVGRGPDLISDWPATLPHRIDQVALKNPDKTALMDGLGSSLTYTDMIDRIEAIAEALSKARVGTASRVLVFQQASSDWVCSMLAIMRIGGVYVPLDLRNPISRLAALANDCQPSAVLADGTTLGDAPQLNVALVVDVSRVAPTPSARVTNSAQPDSPAAILYTSGSTGTPKGIIIRHSGIRNEMEGYIKTWKLGAERVLQQSAFTFDFSVDQMFTGLVNGGMVYIVPGSKRGDPLSITEIIRQHSITYTKVTPSEYSLWMQYGGDNLRQASNWRFAFGGGEPLTNTVLRQFADLGLPELRLHNSYGPAEISIASHKMEIDYRQERLEEDGPVPCGYSLPNYATYVLDEHLRPLPIGMPGEVVIGGAGVSLGYLTNKKLTAHHFVPNPYAAPEYIANSWTQMHRTGDIGHLQDDGTLVFRNRMAGDTQVKMRGLRIELRDIETNIISAAEGVLKEAIVTLREGDPDFLVAHVVFAPQRDIKDKEAFLEHLLGRLTIPQYMIPVLAIPLDKLPLTNHSKVDRKTIKNMALPQRVAVDAHEDAELTETMVQLRRVWRQVLGKNSVNRGLAITASTIFFLVGGNSLLVVRLQSRIRQVFNVAIRLVDLLSANTLGQMARKIEDSSSVDFIDWEQETTPPSIPSFLSHGNEALQAPADQRKGPKTVLITGATGYVARYLFPLLSANPGVDKIHCVAVRDKPSERPRKLVRSDKIRSRGGDLSAPLLGLAEDEFRALSNEVDVILHMGAVRSFWDNYHVLRPSNVHPTKELVKLAAPRRIPIHFISTSGVLAREVLGVAGAAGAASSAAANAPPADGTEGYLATKWASERILERSAASLAIPSFIYRLLPSTQAQSVHSKREVLDEFIRCVDLTGAIPDTTGWEGRIDLIPAELVAQWLCESILSEHSAGAANGTTAVTSTTQFSHYESPITIEVAELKKYVEEQKGGHGLERLPAIKWMGRIKALGFAYILASQETTVESSYGGAKFTSRR</sequence>
<proteinExistence type="predicted"/>
<evidence type="ECO:0000313" key="6">
    <source>
        <dbReference type="EMBL" id="KAL2050650.1"/>
    </source>
</evidence>
<dbReference type="SUPFAM" id="SSF56801">
    <property type="entry name" value="Acetyl-CoA synthetase-like"/>
    <property type="match status" value="1"/>
</dbReference>
<dbReference type="PANTHER" id="PTHR45527">
    <property type="entry name" value="NONRIBOSOMAL PEPTIDE SYNTHETASE"/>
    <property type="match status" value="1"/>
</dbReference>
<dbReference type="Pfam" id="PF07993">
    <property type="entry name" value="NAD_binding_4"/>
    <property type="match status" value="1"/>
</dbReference>
<dbReference type="InterPro" id="IPR042099">
    <property type="entry name" value="ANL_N_sf"/>
</dbReference>
<dbReference type="Gene3D" id="3.40.50.12780">
    <property type="entry name" value="N-terminal domain of ligase-like"/>
    <property type="match status" value="1"/>
</dbReference>
<keyword evidence="1" id="KW-0596">Phosphopantetheine</keyword>
<dbReference type="InterPro" id="IPR020845">
    <property type="entry name" value="AMP-binding_CS"/>
</dbReference>
<keyword evidence="3" id="KW-0436">Ligase</keyword>
<dbReference type="InterPro" id="IPR009081">
    <property type="entry name" value="PP-bd_ACP"/>
</dbReference>
<evidence type="ECO:0000256" key="2">
    <source>
        <dbReference type="ARBA" id="ARBA00022553"/>
    </source>
</evidence>
<dbReference type="SUPFAM" id="SSF51735">
    <property type="entry name" value="NAD(P)-binding Rossmann-fold domains"/>
    <property type="match status" value="1"/>
</dbReference>
<dbReference type="InterPro" id="IPR036736">
    <property type="entry name" value="ACP-like_sf"/>
</dbReference>
<dbReference type="Pfam" id="PF00501">
    <property type="entry name" value="AMP-binding"/>
    <property type="match status" value="1"/>
</dbReference>
<keyword evidence="2" id="KW-0597">Phosphoprotein</keyword>
<dbReference type="InterPro" id="IPR001242">
    <property type="entry name" value="Condensation_dom"/>
</dbReference>
<dbReference type="Gene3D" id="3.30.559.30">
    <property type="entry name" value="Nonribosomal peptide synthetase, condensation domain"/>
    <property type="match status" value="2"/>
</dbReference>
<dbReference type="PROSITE" id="PS00455">
    <property type="entry name" value="AMP_BINDING"/>
    <property type="match status" value="1"/>
</dbReference>
<dbReference type="Gene3D" id="3.30.300.30">
    <property type="match status" value="1"/>
</dbReference>
<evidence type="ECO:0000256" key="3">
    <source>
        <dbReference type="ARBA" id="ARBA00022598"/>
    </source>
</evidence>
<dbReference type="PROSITE" id="PS50075">
    <property type="entry name" value="CARRIER"/>
    <property type="match status" value="1"/>
</dbReference>
<dbReference type="InterPro" id="IPR045851">
    <property type="entry name" value="AMP-bd_C_sf"/>
</dbReference>
<feature type="region of interest" description="Disordered" evidence="4">
    <location>
        <begin position="83"/>
        <end position="108"/>
    </location>
</feature>
<evidence type="ECO:0000256" key="1">
    <source>
        <dbReference type="ARBA" id="ARBA00022450"/>
    </source>
</evidence>
<feature type="compositionally biased region" description="Polar residues" evidence="4">
    <location>
        <begin position="41"/>
        <end position="69"/>
    </location>
</feature>
<comment type="caution">
    <text evidence="6">The sequence shown here is derived from an EMBL/GenBank/DDBJ whole genome shotgun (WGS) entry which is preliminary data.</text>
</comment>
<dbReference type="CDD" id="cd05930">
    <property type="entry name" value="A_NRPS"/>
    <property type="match status" value="1"/>
</dbReference>
<dbReference type="Pfam" id="PF00550">
    <property type="entry name" value="PP-binding"/>
    <property type="match status" value="1"/>
</dbReference>
<dbReference type="SMART" id="SM00823">
    <property type="entry name" value="PKS_PP"/>
    <property type="match status" value="1"/>
</dbReference>
<dbReference type="Gene3D" id="1.10.1200.10">
    <property type="entry name" value="ACP-like"/>
    <property type="match status" value="1"/>
</dbReference>
<dbReference type="Gene3D" id="3.40.50.720">
    <property type="entry name" value="NAD(P)-binding Rossmann-like Domain"/>
    <property type="match status" value="1"/>
</dbReference>
<dbReference type="NCBIfam" id="TIGR01733">
    <property type="entry name" value="AA-adenyl-dom"/>
    <property type="match status" value="1"/>
</dbReference>
<dbReference type="Gene3D" id="3.30.559.10">
    <property type="entry name" value="Chloramphenicol acetyltransferase-like domain"/>
    <property type="match status" value="1"/>
</dbReference>
<feature type="region of interest" description="Disordered" evidence="4">
    <location>
        <begin position="1"/>
        <end position="69"/>
    </location>
</feature>
<accession>A0ABR4AYV3</accession>
<name>A0ABR4AYV3_9LECA</name>
<protein>
    <recommendedName>
        <fullName evidence="5">Carrier domain-containing protein</fullName>
    </recommendedName>
</protein>
<dbReference type="SUPFAM" id="SSF47336">
    <property type="entry name" value="ACP-like"/>
    <property type="match status" value="1"/>
</dbReference>